<name>A0ACD3SRV0_9BURK</name>
<dbReference type="Proteomes" id="UP000004277">
    <property type="component" value="Unassembled WGS sequence"/>
</dbReference>
<keyword evidence="2" id="KW-1185">Reference proteome</keyword>
<gene>
    <name evidence="1" type="primary">nuoN</name>
    <name evidence="1" type="ORF">MW7_005505</name>
</gene>
<keyword evidence="1" id="KW-0560">Oxidoreductase</keyword>
<dbReference type="EC" id="1.6.5.11" evidence="1"/>
<evidence type="ECO:0000313" key="1">
    <source>
        <dbReference type="EMBL" id="TMS58911.1"/>
    </source>
</evidence>
<sequence>MKIAPALTPVLPVIFLAVMIAVTNWIDILRKKGSTSAAYPMSLLTTLVLAAWCAVLAGASDATHYLFSNLVVLDPMAYILMSGCAIALFATLVYSRQYVRDRELDTGEFYMLALFTLLGQFVMISGNNFLTLYLGLELLALSSYALVALRRLSGQSSESAMKYFVLGALASGFLLYGISMLYGATGSLELREVFAAIATGRINTMILVFGVVFVVAGLAFKLGAAPFHMWIPDIYQGSPTAVTLLIAGAPKLAAFALVLRLLVEGLLPLAFDWQNMLIILAVLSLAVGNLTAIAQTNLKRMLAYSTISHMGFMLLGFLSGVVGGSAEGAPAAYSSAMFYALTYVLTTLGTFGMVMLFARKGFEAEELADMRGLSKKSPWFAFLMLIMMFSLAGLPPTVGFYAKLAVLSAVVDAGMTWLAVVAVLFSLIGAFYYLRVIKLMYFDEPADTQPVQATFGFRSLMSVNGLLVLLLGIFPADLMRLCYEAIRASLAA</sequence>
<comment type="caution">
    <text evidence="1">The sequence shown here is derived from an EMBL/GenBank/DDBJ whole genome shotgun (WGS) entry which is preliminary data.</text>
</comment>
<proteinExistence type="predicted"/>
<organism evidence="1 2">
    <name type="scientific">Imbroritus primus</name>
    <dbReference type="NCBI Taxonomy" id="3058603"/>
    <lineage>
        <taxon>Bacteria</taxon>
        <taxon>Pseudomonadati</taxon>
        <taxon>Pseudomonadota</taxon>
        <taxon>Betaproteobacteria</taxon>
        <taxon>Burkholderiales</taxon>
        <taxon>Burkholderiaceae</taxon>
        <taxon>Imbroritus</taxon>
    </lineage>
</organism>
<protein>
    <submittedName>
        <fullName evidence="1">NADH-quinone oxidoreductase subunit NuoN</fullName>
        <ecNumber evidence="1">1.6.5.11</ecNumber>
    </submittedName>
</protein>
<dbReference type="EMBL" id="AKCV02000015">
    <property type="protein sequence ID" value="TMS58911.1"/>
    <property type="molecule type" value="Genomic_DNA"/>
</dbReference>
<evidence type="ECO:0000313" key="2">
    <source>
        <dbReference type="Proteomes" id="UP000004277"/>
    </source>
</evidence>
<accession>A0ACD3SRV0</accession>
<reference evidence="1" key="1">
    <citation type="submission" date="2019-05" db="EMBL/GenBank/DDBJ databases">
        <title>Revised genome assembly of Burkholderiaceae (previously Ralstonia) sp. PBA.</title>
        <authorList>
            <person name="Gan H.M."/>
        </authorList>
    </citation>
    <scope>NUCLEOTIDE SEQUENCE</scope>
    <source>
        <strain evidence="1">PBA</strain>
    </source>
</reference>